<organism evidence="2 3">
    <name type="scientific">Triticum urartu</name>
    <name type="common">Red wild einkorn</name>
    <name type="synonym">Crithodium urartu</name>
    <dbReference type="NCBI Taxonomy" id="4572"/>
    <lineage>
        <taxon>Eukaryota</taxon>
        <taxon>Viridiplantae</taxon>
        <taxon>Streptophyta</taxon>
        <taxon>Embryophyta</taxon>
        <taxon>Tracheophyta</taxon>
        <taxon>Spermatophyta</taxon>
        <taxon>Magnoliopsida</taxon>
        <taxon>Liliopsida</taxon>
        <taxon>Poales</taxon>
        <taxon>Poaceae</taxon>
        <taxon>BOP clade</taxon>
        <taxon>Pooideae</taxon>
        <taxon>Triticodae</taxon>
        <taxon>Triticeae</taxon>
        <taxon>Triticinae</taxon>
        <taxon>Triticum</taxon>
    </lineage>
</organism>
<keyword evidence="1" id="KW-0812">Transmembrane</keyword>
<evidence type="ECO:0000313" key="2">
    <source>
        <dbReference type="EnsemblPlants" id="TuG1812G0200003621.01.T01.cds472065"/>
    </source>
</evidence>
<evidence type="ECO:0000256" key="1">
    <source>
        <dbReference type="SAM" id="Phobius"/>
    </source>
</evidence>
<accession>A0A8R7TJ71</accession>
<protein>
    <submittedName>
        <fullName evidence="2">Uncharacterized protein</fullName>
    </submittedName>
</protein>
<name>A0A8R7TJ71_TRIUA</name>
<feature type="transmembrane region" description="Helical" evidence="1">
    <location>
        <begin position="12"/>
        <end position="32"/>
    </location>
</feature>
<dbReference type="Proteomes" id="UP000015106">
    <property type="component" value="Chromosome 2"/>
</dbReference>
<keyword evidence="1" id="KW-1133">Transmembrane helix</keyword>
<gene>
    <name evidence="2" type="primary">LOC125538474</name>
</gene>
<evidence type="ECO:0000313" key="3">
    <source>
        <dbReference type="Proteomes" id="UP000015106"/>
    </source>
</evidence>
<keyword evidence="1" id="KW-0472">Membrane</keyword>
<sequence>MLVWAAVSCLVRQIAIVLFTSAAACVLLVVVFNRCFAIRGYSFCFASLSDN</sequence>
<reference evidence="2" key="2">
    <citation type="submission" date="2018-03" db="EMBL/GenBank/DDBJ databases">
        <title>The Triticum urartu genome reveals the dynamic nature of wheat genome evolution.</title>
        <authorList>
            <person name="Ling H."/>
            <person name="Ma B."/>
            <person name="Shi X."/>
            <person name="Liu H."/>
            <person name="Dong L."/>
            <person name="Sun H."/>
            <person name="Cao Y."/>
            <person name="Gao Q."/>
            <person name="Zheng S."/>
            <person name="Li Y."/>
            <person name="Yu Y."/>
            <person name="Du H."/>
            <person name="Qi M."/>
            <person name="Li Y."/>
            <person name="Yu H."/>
            <person name="Cui Y."/>
            <person name="Wang N."/>
            <person name="Chen C."/>
            <person name="Wu H."/>
            <person name="Zhao Y."/>
            <person name="Zhang J."/>
            <person name="Li Y."/>
            <person name="Zhou W."/>
            <person name="Zhang B."/>
            <person name="Hu W."/>
            <person name="Eijk M."/>
            <person name="Tang J."/>
            <person name="Witsenboer H."/>
            <person name="Zhao S."/>
            <person name="Li Z."/>
            <person name="Zhang A."/>
            <person name="Wang D."/>
            <person name="Liang C."/>
        </authorList>
    </citation>
    <scope>NUCLEOTIDE SEQUENCE [LARGE SCALE GENOMIC DNA]</scope>
    <source>
        <strain evidence="2">cv. G1812</strain>
    </source>
</reference>
<proteinExistence type="predicted"/>
<reference evidence="2" key="3">
    <citation type="submission" date="2022-06" db="UniProtKB">
        <authorList>
            <consortium name="EnsemblPlants"/>
        </authorList>
    </citation>
    <scope>IDENTIFICATION</scope>
</reference>
<reference evidence="3" key="1">
    <citation type="journal article" date="2013" name="Nature">
        <title>Draft genome of the wheat A-genome progenitor Triticum urartu.</title>
        <authorList>
            <person name="Ling H.Q."/>
            <person name="Zhao S."/>
            <person name="Liu D."/>
            <person name="Wang J."/>
            <person name="Sun H."/>
            <person name="Zhang C."/>
            <person name="Fan H."/>
            <person name="Li D."/>
            <person name="Dong L."/>
            <person name="Tao Y."/>
            <person name="Gao C."/>
            <person name="Wu H."/>
            <person name="Li Y."/>
            <person name="Cui Y."/>
            <person name="Guo X."/>
            <person name="Zheng S."/>
            <person name="Wang B."/>
            <person name="Yu K."/>
            <person name="Liang Q."/>
            <person name="Yang W."/>
            <person name="Lou X."/>
            <person name="Chen J."/>
            <person name="Feng M."/>
            <person name="Jian J."/>
            <person name="Zhang X."/>
            <person name="Luo G."/>
            <person name="Jiang Y."/>
            <person name="Liu J."/>
            <person name="Wang Z."/>
            <person name="Sha Y."/>
            <person name="Zhang B."/>
            <person name="Wu H."/>
            <person name="Tang D."/>
            <person name="Shen Q."/>
            <person name="Xue P."/>
            <person name="Zou S."/>
            <person name="Wang X."/>
            <person name="Liu X."/>
            <person name="Wang F."/>
            <person name="Yang Y."/>
            <person name="An X."/>
            <person name="Dong Z."/>
            <person name="Zhang K."/>
            <person name="Zhang X."/>
            <person name="Luo M.C."/>
            <person name="Dvorak J."/>
            <person name="Tong Y."/>
            <person name="Wang J."/>
            <person name="Yang H."/>
            <person name="Li Z."/>
            <person name="Wang D."/>
            <person name="Zhang A."/>
            <person name="Wang J."/>
        </authorList>
    </citation>
    <scope>NUCLEOTIDE SEQUENCE</scope>
    <source>
        <strain evidence="3">cv. G1812</strain>
    </source>
</reference>
<dbReference type="EnsemblPlants" id="TuG1812G0200003621.01.T01">
    <property type="protein sequence ID" value="TuG1812G0200003621.01.T01.cds472065"/>
    <property type="gene ID" value="TuG1812G0200003621.01"/>
</dbReference>
<dbReference type="Gramene" id="TuG1812G0200003621.01.T01">
    <property type="protein sequence ID" value="TuG1812G0200003621.01.T01.cds472065"/>
    <property type="gene ID" value="TuG1812G0200003621.01"/>
</dbReference>
<dbReference type="AlphaFoldDB" id="A0A8R7TJ71"/>
<keyword evidence="3" id="KW-1185">Reference proteome</keyword>